<protein>
    <recommendedName>
        <fullName evidence="3">Sigma-70 family RNA polymerase sigma factor</fullName>
    </recommendedName>
</protein>
<evidence type="ECO:0000313" key="1">
    <source>
        <dbReference type="EMBL" id="GAA5207621.1"/>
    </source>
</evidence>
<dbReference type="Proteomes" id="UP001499878">
    <property type="component" value="Unassembled WGS sequence"/>
</dbReference>
<sequence>MVGMDREHGQRRLCLAQLRKGLMRDWTPDGGRNLTSYFLHFALWFYRDAYREWAAGHRRSMLEILGPGRHVDDAGYEVWDVFREPGPEEQTVLQETLDIILAQASMEERAVCEAMRERLGTTRKSVERRLSRVRGRAKKLAAAGVIVTPSLSSAVTR</sequence>
<proteinExistence type="predicted"/>
<reference evidence="2" key="1">
    <citation type="journal article" date="2019" name="Int. J. Syst. Evol. Microbiol.">
        <title>The Global Catalogue of Microorganisms (GCM) 10K type strain sequencing project: providing services to taxonomists for standard genome sequencing and annotation.</title>
        <authorList>
            <consortium name="The Broad Institute Genomics Platform"/>
            <consortium name="The Broad Institute Genome Sequencing Center for Infectious Disease"/>
            <person name="Wu L."/>
            <person name="Ma J."/>
        </authorList>
    </citation>
    <scope>NUCLEOTIDE SEQUENCE [LARGE SCALE GENOMIC DNA]</scope>
    <source>
        <strain evidence="2">JCM 18306</strain>
    </source>
</reference>
<gene>
    <name evidence="1" type="ORF">GCM10023323_23880</name>
</gene>
<dbReference type="EMBL" id="BAABJR010000005">
    <property type="protein sequence ID" value="GAA5207621.1"/>
    <property type="molecule type" value="Genomic_DNA"/>
</dbReference>
<accession>A0ABP9T0I7</accession>
<organism evidence="1 2">
    <name type="scientific">Streptomyces thinghirensis</name>
    <dbReference type="NCBI Taxonomy" id="551547"/>
    <lineage>
        <taxon>Bacteria</taxon>
        <taxon>Bacillati</taxon>
        <taxon>Actinomycetota</taxon>
        <taxon>Actinomycetes</taxon>
        <taxon>Kitasatosporales</taxon>
        <taxon>Streptomycetaceae</taxon>
        <taxon>Streptomyces</taxon>
    </lineage>
</organism>
<evidence type="ECO:0008006" key="3">
    <source>
        <dbReference type="Google" id="ProtNLM"/>
    </source>
</evidence>
<name>A0ABP9T0I7_9ACTN</name>
<evidence type="ECO:0000313" key="2">
    <source>
        <dbReference type="Proteomes" id="UP001499878"/>
    </source>
</evidence>
<comment type="caution">
    <text evidence="1">The sequence shown here is derived from an EMBL/GenBank/DDBJ whole genome shotgun (WGS) entry which is preliminary data.</text>
</comment>
<keyword evidence="2" id="KW-1185">Reference proteome</keyword>